<sequence>MDNDDPSRTPASPWRQPVVWLIVALLAAAVAGGVIMVYVAGGDGATDTAPDTVRRTAQIQDADLGPDASARQRKLSAIVRVDAKRELVQVLPVSGDFDRSAPLRLSLRHPVRSSADRTLLLPPSALGWQAPARIDGGHDWNLQLDAGDGQWRLRGRLPQGQQAARLAPALQAP</sequence>
<gene>
    <name evidence="2" type="ORF">D0Y53_05275</name>
</gene>
<dbReference type="Pfam" id="PF05751">
    <property type="entry name" value="FixH"/>
    <property type="match status" value="1"/>
</dbReference>
<dbReference type="InterPro" id="IPR008620">
    <property type="entry name" value="FixH"/>
</dbReference>
<dbReference type="AlphaFoldDB" id="A0A372DNJ8"/>
<keyword evidence="1" id="KW-1133">Transmembrane helix</keyword>
<keyword evidence="1" id="KW-0472">Membrane</keyword>
<feature type="transmembrane region" description="Helical" evidence="1">
    <location>
        <begin position="20"/>
        <end position="40"/>
    </location>
</feature>
<keyword evidence="1" id="KW-0812">Transmembrane</keyword>
<dbReference type="EMBL" id="QVPD01000004">
    <property type="protein sequence ID" value="RFP61145.1"/>
    <property type="molecule type" value="Genomic_DNA"/>
</dbReference>
<dbReference type="OrthoDB" id="5948217at2"/>
<proteinExistence type="predicted"/>
<comment type="caution">
    <text evidence="2">The sequence shown here is derived from an EMBL/GenBank/DDBJ whole genome shotgun (WGS) entry which is preliminary data.</text>
</comment>
<evidence type="ECO:0000313" key="2">
    <source>
        <dbReference type="EMBL" id="RFP61145.1"/>
    </source>
</evidence>
<accession>A0A372DNJ8</accession>
<evidence type="ECO:0000313" key="3">
    <source>
        <dbReference type="Proteomes" id="UP000262917"/>
    </source>
</evidence>
<dbReference type="Proteomes" id="UP000262917">
    <property type="component" value="Unassembled WGS sequence"/>
</dbReference>
<protein>
    <submittedName>
        <fullName evidence="2">Nitrogen fixation protein FixH</fullName>
    </submittedName>
</protein>
<dbReference type="RefSeq" id="WP_117202171.1">
    <property type="nucleotide sequence ID" value="NZ_JBHTBK010000031.1"/>
</dbReference>
<reference evidence="2 3" key="1">
    <citation type="submission" date="2018-08" db="EMBL/GenBank/DDBJ databases">
        <title>Lysobacter weifangensis sp. nov., a new member of the family 'Xanthomonadaceae', isolated from soil in a farmland.</title>
        <authorList>
            <person name="Zhao H."/>
        </authorList>
    </citation>
    <scope>NUCLEOTIDE SEQUENCE [LARGE SCALE GENOMIC DNA]</scope>
    <source>
        <strain evidence="2 3">WF-2</strain>
    </source>
</reference>
<organism evidence="2 3">
    <name type="scientific">Cognatiluteimonas weifangensis</name>
    <dbReference type="NCBI Taxonomy" id="2303539"/>
    <lineage>
        <taxon>Bacteria</taxon>
        <taxon>Pseudomonadati</taxon>
        <taxon>Pseudomonadota</taxon>
        <taxon>Gammaproteobacteria</taxon>
        <taxon>Lysobacterales</taxon>
        <taxon>Lysobacteraceae</taxon>
        <taxon>Cognatiluteimonas</taxon>
    </lineage>
</organism>
<keyword evidence="3" id="KW-1185">Reference proteome</keyword>
<evidence type="ECO:0000256" key="1">
    <source>
        <dbReference type="SAM" id="Phobius"/>
    </source>
</evidence>
<name>A0A372DNJ8_9GAMM</name>